<sequence length="306" mass="34352">MRVTVIGTFIKDVIYHWDGSRSHSLGGLMYTLIPLKALLAANDELTPVCRVGEDIYDAVVDRLTDDPITRTEGLIKAPQLNNNVELRYFSPQERQEQSLHPLPPFTFAEIEPFLDADALFINMISGWELDAALLGRIRKSYNGLIFLDIHSLALGRKKDGTRFYRPIPQGKEWLYNADVIQLNRSEWQALAGEEEPEIFLKDCCFNQHKIVNLLLSWEGSKTFILRDGAVDVFAIAPPQNIAVVDPTGCGDAYLAGFGITYLKTADPHKAARTANRCAALMGSFKGLPESKEFISRYRTLNGEMDE</sequence>
<dbReference type="Proteomes" id="UP000885779">
    <property type="component" value="Unassembled WGS sequence"/>
</dbReference>
<dbReference type="AlphaFoldDB" id="A0A7V4TZU7"/>
<dbReference type="EMBL" id="DRQG01000065">
    <property type="protein sequence ID" value="HGY55421.1"/>
    <property type="molecule type" value="Genomic_DNA"/>
</dbReference>
<reference evidence="2" key="1">
    <citation type="journal article" date="2020" name="mSystems">
        <title>Genome- and Community-Level Interaction Insights into Carbon Utilization and Element Cycling Functions of Hydrothermarchaeota in Hydrothermal Sediment.</title>
        <authorList>
            <person name="Zhou Z."/>
            <person name="Liu Y."/>
            <person name="Xu W."/>
            <person name="Pan J."/>
            <person name="Luo Z.H."/>
            <person name="Li M."/>
        </authorList>
    </citation>
    <scope>NUCLEOTIDE SEQUENCE [LARGE SCALE GENOMIC DNA]</scope>
    <source>
        <strain evidence="2">HyVt-577</strain>
    </source>
</reference>
<gene>
    <name evidence="2" type="ORF">ENK44_06965</name>
</gene>
<dbReference type="InterPro" id="IPR029056">
    <property type="entry name" value="Ribokinase-like"/>
</dbReference>
<organism evidence="2">
    <name type="scientific">Caldithrix abyssi</name>
    <dbReference type="NCBI Taxonomy" id="187145"/>
    <lineage>
        <taxon>Bacteria</taxon>
        <taxon>Pseudomonadati</taxon>
        <taxon>Calditrichota</taxon>
        <taxon>Calditrichia</taxon>
        <taxon>Calditrichales</taxon>
        <taxon>Calditrichaceae</taxon>
        <taxon>Caldithrix</taxon>
    </lineage>
</organism>
<comment type="caution">
    <text evidence="2">The sequence shown here is derived from an EMBL/GenBank/DDBJ whole genome shotgun (WGS) entry which is preliminary data.</text>
</comment>
<protein>
    <submittedName>
        <fullName evidence="2">Carbohydrate kinase family protein</fullName>
    </submittedName>
</protein>
<dbReference type="GO" id="GO:0016301">
    <property type="term" value="F:kinase activity"/>
    <property type="evidence" value="ECO:0007669"/>
    <property type="project" value="UniProtKB-KW"/>
</dbReference>
<accession>A0A7V4TZU7</accession>
<keyword evidence="2" id="KW-0808">Transferase</keyword>
<evidence type="ECO:0000313" key="2">
    <source>
        <dbReference type="EMBL" id="HGY55421.1"/>
    </source>
</evidence>
<feature type="domain" description="Carbohydrate kinase PfkB" evidence="1">
    <location>
        <begin position="169"/>
        <end position="281"/>
    </location>
</feature>
<dbReference type="Gene3D" id="3.40.1190.20">
    <property type="match status" value="1"/>
</dbReference>
<proteinExistence type="predicted"/>
<name>A0A7V4TZU7_CALAY</name>
<dbReference type="InterPro" id="IPR011611">
    <property type="entry name" value="PfkB_dom"/>
</dbReference>
<dbReference type="Pfam" id="PF00294">
    <property type="entry name" value="PfkB"/>
    <property type="match status" value="1"/>
</dbReference>
<keyword evidence="2" id="KW-0418">Kinase</keyword>
<dbReference type="SUPFAM" id="SSF53613">
    <property type="entry name" value="Ribokinase-like"/>
    <property type="match status" value="1"/>
</dbReference>
<evidence type="ECO:0000259" key="1">
    <source>
        <dbReference type="Pfam" id="PF00294"/>
    </source>
</evidence>